<evidence type="ECO:0000256" key="5">
    <source>
        <dbReference type="SAM" id="SignalP"/>
    </source>
</evidence>
<evidence type="ECO:0000259" key="6">
    <source>
        <dbReference type="PROSITE" id="PS51123"/>
    </source>
</evidence>
<dbReference type="InterPro" id="IPR006665">
    <property type="entry name" value="OmpA-like"/>
</dbReference>
<evidence type="ECO:0000313" key="9">
    <source>
        <dbReference type="Proteomes" id="UP000273898"/>
    </source>
</evidence>
<dbReference type="Proteomes" id="UP000273898">
    <property type="component" value="Unassembled WGS sequence"/>
</dbReference>
<protein>
    <submittedName>
        <fullName evidence="7">OmpA family protein</fullName>
    </submittedName>
</protein>
<feature type="domain" description="OmpA-like" evidence="6">
    <location>
        <begin position="220"/>
        <end position="337"/>
    </location>
</feature>
<dbReference type="EMBL" id="SOPX01000003">
    <property type="protein sequence ID" value="TFB30311.1"/>
    <property type="molecule type" value="Genomic_DNA"/>
</dbReference>
<dbReference type="RefSeq" id="WP_121288031.1">
    <property type="nucleotide sequence ID" value="NZ_RCCK01000017.1"/>
</dbReference>
<name>A0A497XMQ0_9SPHI</name>
<dbReference type="PANTHER" id="PTHR30329:SF21">
    <property type="entry name" value="LIPOPROTEIN YIAD-RELATED"/>
    <property type="match status" value="1"/>
</dbReference>
<organism evidence="7 9">
    <name type="scientific">Pedobacter alluvionis</name>
    <dbReference type="NCBI Taxonomy" id="475253"/>
    <lineage>
        <taxon>Bacteria</taxon>
        <taxon>Pseudomonadati</taxon>
        <taxon>Bacteroidota</taxon>
        <taxon>Sphingobacteriia</taxon>
        <taxon>Sphingobacteriales</taxon>
        <taxon>Sphingobacteriaceae</taxon>
        <taxon>Pedobacter</taxon>
    </lineage>
</organism>
<dbReference type="CDD" id="cd07185">
    <property type="entry name" value="OmpA_C-like"/>
    <property type="match status" value="1"/>
</dbReference>
<feature type="signal peptide" evidence="5">
    <location>
        <begin position="1"/>
        <end position="23"/>
    </location>
</feature>
<keyword evidence="10" id="KW-1185">Reference proteome</keyword>
<dbReference type="Gene3D" id="3.30.1330.60">
    <property type="entry name" value="OmpA-like domain"/>
    <property type="match status" value="1"/>
</dbReference>
<proteinExistence type="predicted"/>
<reference evidence="8 10" key="2">
    <citation type="submission" date="2019-03" db="EMBL/GenBank/DDBJ databases">
        <authorList>
            <person name="He R.-H."/>
        </authorList>
    </citation>
    <scope>NUCLEOTIDE SEQUENCE [LARGE SCALE GENOMIC DNA]</scope>
    <source>
        <strain evidence="8 10">DSM 19624</strain>
    </source>
</reference>
<dbReference type="PROSITE" id="PS51123">
    <property type="entry name" value="OMPA_2"/>
    <property type="match status" value="1"/>
</dbReference>
<evidence type="ECO:0000256" key="3">
    <source>
        <dbReference type="ARBA" id="ARBA00023237"/>
    </source>
</evidence>
<dbReference type="OrthoDB" id="9792021at2"/>
<dbReference type="EMBL" id="RCCK01000017">
    <property type="protein sequence ID" value="RLJ69310.1"/>
    <property type="molecule type" value="Genomic_DNA"/>
</dbReference>
<dbReference type="InterPro" id="IPR036737">
    <property type="entry name" value="OmpA-like_sf"/>
</dbReference>
<comment type="caution">
    <text evidence="7">The sequence shown here is derived from an EMBL/GenBank/DDBJ whole genome shotgun (WGS) entry which is preliminary data.</text>
</comment>
<comment type="subcellular location">
    <subcellularLocation>
        <location evidence="1">Cell outer membrane</location>
    </subcellularLocation>
</comment>
<dbReference type="Pfam" id="PF00691">
    <property type="entry name" value="OmpA"/>
    <property type="match status" value="1"/>
</dbReference>
<evidence type="ECO:0000313" key="8">
    <source>
        <dbReference type="EMBL" id="TFB30311.1"/>
    </source>
</evidence>
<feature type="chain" id="PRO_5044605358" evidence="5">
    <location>
        <begin position="24"/>
        <end position="338"/>
    </location>
</feature>
<dbReference type="Proteomes" id="UP000297429">
    <property type="component" value="Unassembled WGS sequence"/>
</dbReference>
<evidence type="ECO:0000256" key="4">
    <source>
        <dbReference type="PROSITE-ProRule" id="PRU00473"/>
    </source>
</evidence>
<dbReference type="AlphaFoldDB" id="A0A497XMQ0"/>
<dbReference type="PRINTS" id="PR01021">
    <property type="entry name" value="OMPADOMAIN"/>
</dbReference>
<evidence type="ECO:0000256" key="1">
    <source>
        <dbReference type="ARBA" id="ARBA00004442"/>
    </source>
</evidence>
<dbReference type="SUPFAM" id="SSF103088">
    <property type="entry name" value="OmpA-like"/>
    <property type="match status" value="1"/>
</dbReference>
<keyword evidence="5" id="KW-0732">Signal</keyword>
<reference evidence="7 9" key="1">
    <citation type="submission" date="2018-10" db="EMBL/GenBank/DDBJ databases">
        <title>Genomic Encyclopedia of Archaeal and Bacterial Type Strains, Phase II (KMG-II): from individual species to whole genera.</title>
        <authorList>
            <person name="Goeker M."/>
        </authorList>
    </citation>
    <scope>NUCLEOTIDE SEQUENCE [LARGE SCALE GENOMIC DNA]</scope>
    <source>
        <strain evidence="7 9">DSM 19624</strain>
    </source>
</reference>
<dbReference type="InterPro" id="IPR006664">
    <property type="entry name" value="OMP_bac"/>
</dbReference>
<keyword evidence="2 4" id="KW-0472">Membrane</keyword>
<accession>A0A497XMQ0</accession>
<keyword evidence="3" id="KW-0998">Cell outer membrane</keyword>
<sequence length="338" mass="37240">MKKLIYFLSFALLVVSCSNPGSKQNKVADTVQNTAADSSKAQPVEKRGFDIRNIPISKKDLGVFPYFSAPKKTVYINGGGKKKDFDQTYVPINGILTPVEGPSFSAYIQAADGEEWQQFYVDKSYEDMIVNLGGVKIAEEVVAKKEVDRVGDDKLKSGDEGSFDYWSNIPIKTYLIKRSDSDIVYIQLQTTSTSGAIQIAEKGSFHQTISLIKADEIKQQLDLQGKAVLYINFDTDKSSIKPEGEAAVEEINKVLSADMSLKIAINGHTDNTGNEERNLILSKERAAAVRSALIKKGIAAERLISNGYGSKKPLVANTTEENKAKNRRVELIKIKDMA</sequence>
<dbReference type="PROSITE" id="PS51257">
    <property type="entry name" value="PROKAR_LIPOPROTEIN"/>
    <property type="match status" value="1"/>
</dbReference>
<gene>
    <name evidence="7" type="ORF">BCL90_5232</name>
    <name evidence="8" type="ORF">E3V97_19280</name>
</gene>
<dbReference type="GO" id="GO:0009279">
    <property type="term" value="C:cell outer membrane"/>
    <property type="evidence" value="ECO:0007669"/>
    <property type="project" value="UniProtKB-SubCell"/>
</dbReference>
<evidence type="ECO:0000313" key="7">
    <source>
        <dbReference type="EMBL" id="RLJ69310.1"/>
    </source>
</evidence>
<evidence type="ECO:0000313" key="10">
    <source>
        <dbReference type="Proteomes" id="UP000297429"/>
    </source>
</evidence>
<dbReference type="PANTHER" id="PTHR30329">
    <property type="entry name" value="STATOR ELEMENT OF FLAGELLAR MOTOR COMPLEX"/>
    <property type="match status" value="1"/>
</dbReference>
<evidence type="ECO:0000256" key="2">
    <source>
        <dbReference type="ARBA" id="ARBA00023136"/>
    </source>
</evidence>
<dbReference type="InterPro" id="IPR050330">
    <property type="entry name" value="Bact_OuterMem_StrucFunc"/>
</dbReference>